<dbReference type="EMBL" id="MN739365">
    <property type="protein sequence ID" value="QHT01151.1"/>
    <property type="molecule type" value="Genomic_DNA"/>
</dbReference>
<evidence type="ECO:0008006" key="2">
    <source>
        <dbReference type="Google" id="ProtNLM"/>
    </source>
</evidence>
<proteinExistence type="predicted"/>
<accession>A0A6C0C9P1</accession>
<dbReference type="PANTHER" id="PTHR32134:SF92">
    <property type="entry name" value="FNIP REPEAT-CONTAINING PROTEIN"/>
    <property type="match status" value="1"/>
</dbReference>
<reference evidence="1" key="1">
    <citation type="journal article" date="2020" name="Nature">
        <title>Giant virus diversity and host interactions through global metagenomics.</title>
        <authorList>
            <person name="Schulz F."/>
            <person name="Roux S."/>
            <person name="Paez-Espino D."/>
            <person name="Jungbluth S."/>
            <person name="Walsh D.A."/>
            <person name="Denef V.J."/>
            <person name="McMahon K.D."/>
            <person name="Konstantinidis K.T."/>
            <person name="Eloe-Fadrosh E.A."/>
            <person name="Kyrpides N.C."/>
            <person name="Woyke T."/>
        </authorList>
    </citation>
    <scope>NUCLEOTIDE SEQUENCE</scope>
    <source>
        <strain evidence="1">GVMAG-M-3300020192-26</strain>
    </source>
</reference>
<protein>
    <recommendedName>
        <fullName evidence="2">FNIP repeat-containing protein</fullName>
    </recommendedName>
</protein>
<organism evidence="1">
    <name type="scientific">viral metagenome</name>
    <dbReference type="NCBI Taxonomy" id="1070528"/>
    <lineage>
        <taxon>unclassified sequences</taxon>
        <taxon>metagenomes</taxon>
        <taxon>organismal metagenomes</taxon>
    </lineage>
</organism>
<dbReference type="PANTHER" id="PTHR32134">
    <property type="entry name" value="FNIP REPEAT-CONTAINING PROTEIN"/>
    <property type="match status" value="1"/>
</dbReference>
<dbReference type="InterPro" id="IPR051251">
    <property type="entry name" value="STK_FNIP-Repeat"/>
</dbReference>
<name>A0A6C0C9P1_9ZZZZ</name>
<sequence>MNKLIRDAIIKICDLLCDYDRLNFLSISTKHDKYKQHIYFDEEVPIKRIIGLSYFNRFRNVFVSCIVNKLPPDVTHLKLSHGCDENIFDNLPNTVTDLILDLRISRNIKGCIPANVKRLRMTDAVLLNQCDLNGRIPEKVTHLFLGRSNLPVDISNCIPKSVKHLEINMGLIPNQNIELHEGLTHLAIGEECLASFRVPYSVMQLVLPSSYANPIIPYGNKYLDICRKIKNIPSSVTHLTYRSNTFDDITSWVPSSVTHYTHYSNSHVGCYNDNGYRREYVPSGVTHLTLPDYNKYCSLRKIPTHVEHVTYRHFDSNMDEKVLEWEDIPSHIKSVTIGMIRMVR</sequence>
<dbReference type="AlphaFoldDB" id="A0A6C0C9P1"/>
<evidence type="ECO:0000313" key="1">
    <source>
        <dbReference type="EMBL" id="QHT01151.1"/>
    </source>
</evidence>